<dbReference type="PROSITE" id="PS50206">
    <property type="entry name" value="RHODANESE_3"/>
    <property type="match status" value="1"/>
</dbReference>
<keyword evidence="1" id="KW-0805">Transcription regulation</keyword>
<gene>
    <name evidence="6" type="ORF">GCM10010862_39950</name>
</gene>
<dbReference type="InterPro" id="IPR036873">
    <property type="entry name" value="Rhodanese-like_dom_sf"/>
</dbReference>
<dbReference type="SUPFAM" id="SSF46785">
    <property type="entry name" value="Winged helix' DNA-binding domain"/>
    <property type="match status" value="1"/>
</dbReference>
<dbReference type="SMART" id="SM00450">
    <property type="entry name" value="RHOD"/>
    <property type="match status" value="1"/>
</dbReference>
<dbReference type="Gene3D" id="1.10.10.10">
    <property type="entry name" value="Winged helix-like DNA-binding domain superfamily/Winged helix DNA-binding domain"/>
    <property type="match status" value="1"/>
</dbReference>
<dbReference type="InterPro" id="IPR051011">
    <property type="entry name" value="Metal_resp_trans_reg"/>
</dbReference>
<proteinExistence type="predicted"/>
<dbReference type="RefSeq" id="WP_284342144.1">
    <property type="nucleotide sequence ID" value="NZ_BSNS01000022.1"/>
</dbReference>
<evidence type="ECO:0000256" key="1">
    <source>
        <dbReference type="ARBA" id="ARBA00023015"/>
    </source>
</evidence>
<dbReference type="InterPro" id="IPR001763">
    <property type="entry name" value="Rhodanese-like_dom"/>
</dbReference>
<comment type="caution">
    <text evidence="6">The sequence shown here is derived from an EMBL/GenBank/DDBJ whole genome shotgun (WGS) entry which is preliminary data.</text>
</comment>
<evidence type="ECO:0000256" key="3">
    <source>
        <dbReference type="ARBA" id="ARBA00023163"/>
    </source>
</evidence>
<dbReference type="InterPro" id="IPR001845">
    <property type="entry name" value="HTH_ArsR_DNA-bd_dom"/>
</dbReference>
<feature type="domain" description="HTH arsR-type" evidence="5">
    <location>
        <begin position="6"/>
        <end position="100"/>
    </location>
</feature>
<feature type="domain" description="Rhodanese" evidence="4">
    <location>
        <begin position="130"/>
        <end position="219"/>
    </location>
</feature>
<dbReference type="InterPro" id="IPR036390">
    <property type="entry name" value="WH_DNA-bd_sf"/>
</dbReference>
<evidence type="ECO:0000313" key="7">
    <source>
        <dbReference type="Proteomes" id="UP001156691"/>
    </source>
</evidence>
<keyword evidence="7" id="KW-1185">Reference proteome</keyword>
<name>A0ABQ5W9M1_9HYPH</name>
<dbReference type="CDD" id="cd00158">
    <property type="entry name" value="RHOD"/>
    <property type="match status" value="1"/>
</dbReference>
<dbReference type="Pfam" id="PF00581">
    <property type="entry name" value="Rhodanese"/>
    <property type="match status" value="1"/>
</dbReference>
<evidence type="ECO:0000256" key="2">
    <source>
        <dbReference type="ARBA" id="ARBA00023125"/>
    </source>
</evidence>
<dbReference type="NCBIfam" id="NF033788">
    <property type="entry name" value="HTH_metalloreg"/>
    <property type="match status" value="1"/>
</dbReference>
<dbReference type="Gene3D" id="3.40.250.10">
    <property type="entry name" value="Rhodanese-like domain"/>
    <property type="match status" value="1"/>
</dbReference>
<dbReference type="EMBL" id="BSNS01000022">
    <property type="protein sequence ID" value="GLQ56736.1"/>
    <property type="molecule type" value="Genomic_DNA"/>
</dbReference>
<dbReference type="InterPro" id="IPR011991">
    <property type="entry name" value="ArsR-like_HTH"/>
</dbReference>
<dbReference type="PROSITE" id="PS50987">
    <property type="entry name" value="HTH_ARSR_2"/>
    <property type="match status" value="1"/>
</dbReference>
<keyword evidence="3" id="KW-0804">Transcription</keyword>
<dbReference type="PANTHER" id="PTHR43132:SF8">
    <property type="entry name" value="HTH-TYPE TRANSCRIPTIONAL REGULATOR KMTR"/>
    <property type="match status" value="1"/>
</dbReference>
<protein>
    <submittedName>
        <fullName evidence="6">ArsR family transcriptional regulator</fullName>
    </submittedName>
</protein>
<dbReference type="Proteomes" id="UP001156691">
    <property type="component" value="Unassembled WGS sequence"/>
</dbReference>
<keyword evidence="2" id="KW-0238">DNA-binding</keyword>
<evidence type="ECO:0000259" key="4">
    <source>
        <dbReference type="PROSITE" id="PS50206"/>
    </source>
</evidence>
<organism evidence="6 7">
    <name type="scientific">Devosia nitrariae</name>
    <dbReference type="NCBI Taxonomy" id="2071872"/>
    <lineage>
        <taxon>Bacteria</taxon>
        <taxon>Pseudomonadati</taxon>
        <taxon>Pseudomonadota</taxon>
        <taxon>Alphaproteobacteria</taxon>
        <taxon>Hyphomicrobiales</taxon>
        <taxon>Devosiaceae</taxon>
        <taxon>Devosia</taxon>
    </lineage>
</organism>
<dbReference type="PRINTS" id="PR00778">
    <property type="entry name" value="HTHARSR"/>
</dbReference>
<dbReference type="CDD" id="cd00090">
    <property type="entry name" value="HTH_ARSR"/>
    <property type="match status" value="1"/>
</dbReference>
<reference evidence="7" key="1">
    <citation type="journal article" date="2019" name="Int. J. Syst. Evol. Microbiol.">
        <title>The Global Catalogue of Microorganisms (GCM) 10K type strain sequencing project: providing services to taxonomists for standard genome sequencing and annotation.</title>
        <authorList>
            <consortium name="The Broad Institute Genomics Platform"/>
            <consortium name="The Broad Institute Genome Sequencing Center for Infectious Disease"/>
            <person name="Wu L."/>
            <person name="Ma J."/>
        </authorList>
    </citation>
    <scope>NUCLEOTIDE SEQUENCE [LARGE SCALE GENOMIC DNA]</scope>
    <source>
        <strain evidence="7">NBRC 112416</strain>
    </source>
</reference>
<dbReference type="Pfam" id="PF01022">
    <property type="entry name" value="HTH_5"/>
    <property type="match status" value="1"/>
</dbReference>
<dbReference type="SMART" id="SM00418">
    <property type="entry name" value="HTH_ARSR"/>
    <property type="match status" value="1"/>
</dbReference>
<evidence type="ECO:0000313" key="6">
    <source>
        <dbReference type="EMBL" id="GLQ56736.1"/>
    </source>
</evidence>
<sequence>MSSDNPKRKLFSHFAALARVLGNEHRLELLELLAQGAQPVEVLTARTGISFANVSQHLQQLRKAGLVTGGRRGKNIVYRLQDGPVVEAVSALRALAEHNMAEVRDVVARYFDEIDSLEPVGAGELLSRLESDSVTLLDVRPADEFRSGHIPQARNITLAALEGRISELPEGREIIAYCRGPYCVLSFQAVEALRARGFAVRRFKEGFPEWKAAGYPVETA</sequence>
<accession>A0ABQ5W9M1</accession>
<dbReference type="SUPFAM" id="SSF52821">
    <property type="entry name" value="Rhodanese/Cell cycle control phosphatase"/>
    <property type="match status" value="1"/>
</dbReference>
<dbReference type="PANTHER" id="PTHR43132">
    <property type="entry name" value="ARSENICAL RESISTANCE OPERON REPRESSOR ARSR-RELATED"/>
    <property type="match status" value="1"/>
</dbReference>
<evidence type="ECO:0000259" key="5">
    <source>
        <dbReference type="PROSITE" id="PS50987"/>
    </source>
</evidence>
<dbReference type="InterPro" id="IPR036388">
    <property type="entry name" value="WH-like_DNA-bd_sf"/>
</dbReference>